<proteinExistence type="inferred from homology"/>
<dbReference type="OrthoDB" id="5963193at2759"/>
<feature type="transmembrane region" description="Helical" evidence="6">
    <location>
        <begin position="230"/>
        <end position="251"/>
    </location>
</feature>
<feature type="transmembrane region" description="Helical" evidence="6">
    <location>
        <begin position="200"/>
        <end position="224"/>
    </location>
</feature>
<dbReference type="STRING" id="101127.A0A1X2GC43"/>
<dbReference type="InterPro" id="IPR005016">
    <property type="entry name" value="TDE1/TMS"/>
</dbReference>
<dbReference type="Pfam" id="PF03348">
    <property type="entry name" value="Serinc"/>
    <property type="match status" value="1"/>
</dbReference>
<keyword evidence="5 6" id="KW-0472">Membrane</keyword>
<evidence type="ECO:0000313" key="7">
    <source>
        <dbReference type="EMBL" id="ORX50453.1"/>
    </source>
</evidence>
<keyword evidence="4 6" id="KW-1133">Transmembrane helix</keyword>
<feature type="transmembrane region" description="Helical" evidence="6">
    <location>
        <begin position="158"/>
        <end position="179"/>
    </location>
</feature>
<keyword evidence="8" id="KW-1185">Reference proteome</keyword>
<dbReference type="GO" id="GO:0045121">
    <property type="term" value="C:membrane raft"/>
    <property type="evidence" value="ECO:0007669"/>
    <property type="project" value="EnsemblFungi"/>
</dbReference>
<dbReference type="GO" id="GO:0000329">
    <property type="term" value="C:fungal-type vacuole membrane"/>
    <property type="evidence" value="ECO:0007669"/>
    <property type="project" value="EnsemblFungi"/>
</dbReference>
<feature type="transmembrane region" description="Helical" evidence="6">
    <location>
        <begin position="42"/>
        <end position="63"/>
    </location>
</feature>
<comment type="subcellular location">
    <subcellularLocation>
        <location evidence="1">Membrane</location>
        <topology evidence="1">Multi-pass membrane protein</topology>
    </subcellularLocation>
</comment>
<evidence type="ECO:0000256" key="4">
    <source>
        <dbReference type="ARBA" id="ARBA00022989"/>
    </source>
</evidence>
<evidence type="ECO:0000256" key="3">
    <source>
        <dbReference type="ARBA" id="ARBA00022692"/>
    </source>
</evidence>
<comment type="similarity">
    <text evidence="2">Belongs to the TDE1 family.</text>
</comment>
<dbReference type="PANTHER" id="PTHR10383:SF9">
    <property type="entry name" value="SERINE INCORPORATOR, ISOFORM F"/>
    <property type="match status" value="1"/>
</dbReference>
<name>A0A1X2GC43_9FUNG</name>
<dbReference type="GO" id="GO:0005768">
    <property type="term" value="C:endosome"/>
    <property type="evidence" value="ECO:0007669"/>
    <property type="project" value="EnsemblFungi"/>
</dbReference>
<protein>
    <submittedName>
        <fullName evidence="7">TMS membrane protein/tumor differentially expressed protein</fullName>
    </submittedName>
</protein>
<sequence length="491" mass="54467">MGAALSCIALPALGSVGGWIASCFSAAACSLACKSCNCNNSIATRVGFAIIFLFNSIFAWLMLSNWAIKKLQHMTLDYLKLECAEGACYGIIAVHRVCFALVLFHTILGLLLLGVHDSRQKRAAIQNGWWGPKVLCWILLVVLSFFIPNGFFMVWGNYFALIGAAIFILFGLVLLVDFAHNWTERCLENWEYQESNKWKYILIAGTMLMFSGAITLTGLMYGFFATNGCSLNQFFITFNMILCLLVTVLCVTPSVQEANARSGLSQSSIVVIYCTYLVLSAVANEPNDKECNPLRRSHGSQTTTVVLGAIFTFLAVAYSTSRAATQGLVKSHHASQLRDDDVDTSSAVPLMANQVDAGVQRMRTEGTNREHLIAAVESGAMPRSALYEDDDDDDMDDVDDRDDERYGSVYSYSFFHFIFAIAAMYVAMLLTNWNTITVEDVQNPNEDGDFVRIGQSYTAVWVKIVSGWLCIIIYSWTLIAPVVMPDRFDDY</sequence>
<gene>
    <name evidence="7" type="ORF">DM01DRAFT_1367816</name>
</gene>
<evidence type="ECO:0000256" key="5">
    <source>
        <dbReference type="ARBA" id="ARBA00023136"/>
    </source>
</evidence>
<reference evidence="7 8" key="1">
    <citation type="submission" date="2016-07" db="EMBL/GenBank/DDBJ databases">
        <title>Pervasive Adenine N6-methylation of Active Genes in Fungi.</title>
        <authorList>
            <consortium name="DOE Joint Genome Institute"/>
            <person name="Mondo S.J."/>
            <person name="Dannebaum R.O."/>
            <person name="Kuo R.C."/>
            <person name="Labutti K."/>
            <person name="Haridas S."/>
            <person name="Kuo A."/>
            <person name="Salamov A."/>
            <person name="Ahrendt S.R."/>
            <person name="Lipzen A."/>
            <person name="Sullivan W."/>
            <person name="Andreopoulos W.B."/>
            <person name="Clum A."/>
            <person name="Lindquist E."/>
            <person name="Daum C."/>
            <person name="Ramamoorthy G.K."/>
            <person name="Gryganskyi A."/>
            <person name="Culley D."/>
            <person name="Magnuson J.K."/>
            <person name="James T.Y."/>
            <person name="O'Malley M.A."/>
            <person name="Stajich J.E."/>
            <person name="Spatafora J.W."/>
            <person name="Visel A."/>
            <person name="Grigoriev I.V."/>
        </authorList>
    </citation>
    <scope>NUCLEOTIDE SEQUENCE [LARGE SCALE GENOMIC DNA]</scope>
    <source>
        <strain evidence="7 8">NRRL 3301</strain>
    </source>
</reference>
<dbReference type="PANTHER" id="PTHR10383">
    <property type="entry name" value="SERINE INCORPORATOR"/>
    <property type="match status" value="1"/>
</dbReference>
<accession>A0A1X2GC43</accession>
<dbReference type="AlphaFoldDB" id="A0A1X2GC43"/>
<feature type="transmembrane region" description="Helical" evidence="6">
    <location>
        <begin position="99"/>
        <end position="115"/>
    </location>
</feature>
<evidence type="ECO:0000256" key="2">
    <source>
        <dbReference type="ARBA" id="ARBA00006665"/>
    </source>
</evidence>
<feature type="transmembrane region" description="Helical" evidence="6">
    <location>
        <begin position="135"/>
        <end position="152"/>
    </location>
</feature>
<organism evidence="7 8">
    <name type="scientific">Hesseltinella vesiculosa</name>
    <dbReference type="NCBI Taxonomy" id="101127"/>
    <lineage>
        <taxon>Eukaryota</taxon>
        <taxon>Fungi</taxon>
        <taxon>Fungi incertae sedis</taxon>
        <taxon>Mucoromycota</taxon>
        <taxon>Mucoromycotina</taxon>
        <taxon>Mucoromycetes</taxon>
        <taxon>Mucorales</taxon>
        <taxon>Cunninghamellaceae</taxon>
        <taxon>Hesseltinella</taxon>
    </lineage>
</organism>
<dbReference type="EMBL" id="MCGT01000023">
    <property type="protein sequence ID" value="ORX50453.1"/>
    <property type="molecule type" value="Genomic_DNA"/>
</dbReference>
<feature type="transmembrane region" description="Helical" evidence="6">
    <location>
        <begin position="409"/>
        <end position="430"/>
    </location>
</feature>
<dbReference type="Proteomes" id="UP000242146">
    <property type="component" value="Unassembled WGS sequence"/>
</dbReference>
<feature type="transmembrane region" description="Helical" evidence="6">
    <location>
        <begin position="460"/>
        <end position="483"/>
    </location>
</feature>
<keyword evidence="3 6" id="KW-0812">Transmembrane</keyword>
<feature type="transmembrane region" description="Helical" evidence="6">
    <location>
        <begin position="303"/>
        <end position="321"/>
    </location>
</feature>
<evidence type="ECO:0000256" key="1">
    <source>
        <dbReference type="ARBA" id="ARBA00004141"/>
    </source>
</evidence>
<feature type="transmembrane region" description="Helical" evidence="6">
    <location>
        <begin position="263"/>
        <end position="283"/>
    </location>
</feature>
<evidence type="ECO:0000256" key="6">
    <source>
        <dbReference type="SAM" id="Phobius"/>
    </source>
</evidence>
<evidence type="ECO:0000313" key="8">
    <source>
        <dbReference type="Proteomes" id="UP000242146"/>
    </source>
</evidence>
<comment type="caution">
    <text evidence="7">The sequence shown here is derived from an EMBL/GenBank/DDBJ whole genome shotgun (WGS) entry which is preliminary data.</text>
</comment>